<gene>
    <name evidence="2" type="ORF">BPAG_LOCUS5686</name>
</gene>
<dbReference type="EMBL" id="UZAD01004281">
    <property type="protein sequence ID" value="VDN86872.1"/>
    <property type="molecule type" value="Genomic_DNA"/>
</dbReference>
<protein>
    <submittedName>
        <fullName evidence="4">Photosystem I reaction center subunit VIII</fullName>
    </submittedName>
</protein>
<proteinExistence type="predicted"/>
<reference evidence="4" key="1">
    <citation type="submission" date="2017-02" db="UniProtKB">
        <authorList>
            <consortium name="WormBaseParasite"/>
        </authorList>
    </citation>
    <scope>IDENTIFICATION</scope>
</reference>
<accession>A0A0N4TBY4</accession>
<evidence type="ECO:0000313" key="3">
    <source>
        <dbReference type="Proteomes" id="UP000278627"/>
    </source>
</evidence>
<keyword evidence="1" id="KW-0472">Membrane</keyword>
<evidence type="ECO:0000313" key="4">
    <source>
        <dbReference type="WBParaSite" id="BPAG_0000572101-mRNA-1"/>
    </source>
</evidence>
<dbReference type="WBParaSite" id="BPAG_0000572101-mRNA-1">
    <property type="protein sequence ID" value="BPAG_0000572101-mRNA-1"/>
    <property type="gene ID" value="BPAG_0000572101"/>
</dbReference>
<organism evidence="4">
    <name type="scientific">Brugia pahangi</name>
    <name type="common">Filarial nematode worm</name>
    <dbReference type="NCBI Taxonomy" id="6280"/>
    <lineage>
        <taxon>Eukaryota</taxon>
        <taxon>Metazoa</taxon>
        <taxon>Ecdysozoa</taxon>
        <taxon>Nematoda</taxon>
        <taxon>Chromadorea</taxon>
        <taxon>Rhabditida</taxon>
        <taxon>Spirurina</taxon>
        <taxon>Spiruromorpha</taxon>
        <taxon>Filarioidea</taxon>
        <taxon>Onchocercidae</taxon>
        <taxon>Brugia</taxon>
    </lineage>
</organism>
<dbReference type="Proteomes" id="UP000278627">
    <property type="component" value="Unassembled WGS sequence"/>
</dbReference>
<reference evidence="2 3" key="2">
    <citation type="submission" date="2018-11" db="EMBL/GenBank/DDBJ databases">
        <authorList>
            <consortium name="Pathogen Informatics"/>
        </authorList>
    </citation>
    <scope>NUCLEOTIDE SEQUENCE [LARGE SCALE GENOMIC DNA]</scope>
</reference>
<evidence type="ECO:0000256" key="1">
    <source>
        <dbReference type="SAM" id="Phobius"/>
    </source>
</evidence>
<keyword evidence="3" id="KW-1185">Reference proteome</keyword>
<keyword evidence="1" id="KW-1133">Transmembrane helix</keyword>
<evidence type="ECO:0000313" key="2">
    <source>
        <dbReference type="EMBL" id="VDN86872.1"/>
    </source>
</evidence>
<feature type="transmembrane region" description="Helical" evidence="1">
    <location>
        <begin position="15"/>
        <end position="37"/>
    </location>
</feature>
<sequence>MAKFRKTDAILMPPIIFPPVLILPRPVFLSFAMKAVFTCNR</sequence>
<keyword evidence="1" id="KW-0812">Transmembrane</keyword>
<name>A0A0N4TBY4_BRUPA</name>
<dbReference type="AlphaFoldDB" id="A0A0N4TBY4"/>